<organism evidence="2 3">
    <name type="scientific">Magallana gigas</name>
    <name type="common">Pacific oyster</name>
    <name type="synonym">Crassostrea gigas</name>
    <dbReference type="NCBI Taxonomy" id="29159"/>
    <lineage>
        <taxon>Eukaryota</taxon>
        <taxon>Metazoa</taxon>
        <taxon>Spiralia</taxon>
        <taxon>Lophotrochozoa</taxon>
        <taxon>Mollusca</taxon>
        <taxon>Bivalvia</taxon>
        <taxon>Autobranchia</taxon>
        <taxon>Pteriomorphia</taxon>
        <taxon>Ostreida</taxon>
        <taxon>Ostreoidea</taxon>
        <taxon>Ostreidae</taxon>
        <taxon>Magallana</taxon>
    </lineage>
</organism>
<sequence length="535" mass="60671">MDERTHLPENQQQLIDSIHKCMQDGIIPIMQPGTQVRGHSLLDADGLKGKQVALINIENIQELPFPGDVPIRKTIRMSESLDLIIKQLQNRVGSKPEFFAEHFQNWAENQTSSVISCSPKTKEEMSKVIKAAAAEKVVIRCAGARHSWAPVFADTRQICVNTKHMKSDYPNKSNIRADLDKRTVDVMTGVTTGDLKTFQLKQKLSLNANVILDLVQVVSVAQTGCHGVGKDVHCVSDNLVKMRVFDANGELRTYSADGDGGDVELFRAVSAGFGCFGVVYDVTIQMDPEVIVKTGTSYPSMHDVFYSKDKLQEIIENNWAVEIFWFPFNSLPFDLSNDELWVRTFNKVRTQETEKVVSHWFYKIKNAYDFISQETLRTVSPFIRAGDWCAPFIQWVSFHTLKHILYPRGEIYEELPNAIHFRNHLDDAKVYDMEFVFDYEGDYSRLKKIIQVVVKQVKQFGAKKQYPLNVSLEMRFMTYSDAYLGTGSIANPRYGGSGHVKMAPQIKAFKDNLGKSGVDSSLYMNTGMRKLLGYE</sequence>
<dbReference type="GO" id="GO:0071949">
    <property type="term" value="F:FAD binding"/>
    <property type="evidence" value="ECO:0007669"/>
    <property type="project" value="InterPro"/>
</dbReference>
<dbReference type="SUPFAM" id="SSF56176">
    <property type="entry name" value="FAD-binding/transporter-associated domain-like"/>
    <property type="match status" value="1"/>
</dbReference>
<feature type="domain" description="FAD-binding PCMH-type" evidence="1">
    <location>
        <begin position="107"/>
        <end position="289"/>
    </location>
</feature>
<dbReference type="PROSITE" id="PS51387">
    <property type="entry name" value="FAD_PCMH"/>
    <property type="match status" value="1"/>
</dbReference>
<reference evidence="2" key="1">
    <citation type="submission" date="2022-08" db="UniProtKB">
        <authorList>
            <consortium name="EnsemblMetazoa"/>
        </authorList>
    </citation>
    <scope>IDENTIFICATION</scope>
    <source>
        <strain evidence="2">05x7-T-G4-1.051#20</strain>
    </source>
</reference>
<dbReference type="GO" id="GO:0016899">
    <property type="term" value="F:oxidoreductase activity, acting on the CH-OH group of donors, oxygen as acceptor"/>
    <property type="evidence" value="ECO:0007669"/>
    <property type="project" value="InterPro"/>
</dbReference>
<dbReference type="InterPro" id="IPR016166">
    <property type="entry name" value="FAD-bd_PCMH"/>
</dbReference>
<name>A0A8W8LPB6_MAGGI</name>
<dbReference type="Gene3D" id="3.30.465.10">
    <property type="match status" value="1"/>
</dbReference>
<accession>A0A8W8LPB6</accession>
<dbReference type="InterPro" id="IPR006094">
    <property type="entry name" value="Oxid_FAD_bind_N"/>
</dbReference>
<dbReference type="InterPro" id="IPR036318">
    <property type="entry name" value="FAD-bd_PCMH-like_sf"/>
</dbReference>
<proteinExistence type="predicted"/>
<dbReference type="AlphaFoldDB" id="A0A8W8LPB6"/>
<dbReference type="PANTHER" id="PTHR43762">
    <property type="entry name" value="L-GULONOLACTONE OXIDASE"/>
    <property type="match status" value="1"/>
</dbReference>
<evidence type="ECO:0000259" key="1">
    <source>
        <dbReference type="PROSITE" id="PS51387"/>
    </source>
</evidence>
<dbReference type="InterPro" id="IPR010031">
    <property type="entry name" value="FAD_lactone_oxidase-like"/>
</dbReference>
<dbReference type="InterPro" id="IPR016167">
    <property type="entry name" value="FAD-bd_PCMH_sub1"/>
</dbReference>
<evidence type="ECO:0000313" key="2">
    <source>
        <dbReference type="EnsemblMetazoa" id="G29120.1:cds"/>
    </source>
</evidence>
<dbReference type="InterPro" id="IPR016169">
    <property type="entry name" value="FAD-bd_PCMH_sub2"/>
</dbReference>
<protein>
    <recommendedName>
        <fullName evidence="1">FAD-binding PCMH-type domain-containing protein</fullName>
    </recommendedName>
</protein>
<evidence type="ECO:0000313" key="3">
    <source>
        <dbReference type="Proteomes" id="UP000005408"/>
    </source>
</evidence>
<dbReference type="Pfam" id="PF01565">
    <property type="entry name" value="FAD_binding_4"/>
    <property type="match status" value="1"/>
</dbReference>
<dbReference type="PANTHER" id="PTHR43762:SF1">
    <property type="entry name" value="D-ARABINONO-1,4-LACTONE OXIDASE"/>
    <property type="match status" value="1"/>
</dbReference>
<dbReference type="Gene3D" id="3.30.43.10">
    <property type="entry name" value="Uridine Diphospho-n-acetylenolpyruvylglucosamine Reductase, domain 2"/>
    <property type="match status" value="1"/>
</dbReference>
<dbReference type="Proteomes" id="UP000005408">
    <property type="component" value="Unassembled WGS sequence"/>
</dbReference>
<dbReference type="EnsemblMetazoa" id="G29120.1">
    <property type="protein sequence ID" value="G29120.1:cds"/>
    <property type="gene ID" value="G29120"/>
</dbReference>
<keyword evidence="3" id="KW-1185">Reference proteome</keyword>